<keyword evidence="5" id="KW-1185">Reference proteome</keyword>
<evidence type="ECO:0000256" key="1">
    <source>
        <dbReference type="ARBA" id="ARBA00004685"/>
    </source>
</evidence>
<proteinExistence type="inferred from homology"/>
<evidence type="ECO:0000256" key="3">
    <source>
        <dbReference type="SAM" id="Phobius"/>
    </source>
</evidence>
<comment type="pathway">
    <text evidence="1">Mycotoxin biosynthesis.</text>
</comment>
<feature type="transmembrane region" description="Helical" evidence="3">
    <location>
        <begin position="53"/>
        <end position="71"/>
    </location>
</feature>
<dbReference type="Proteomes" id="UP000193144">
    <property type="component" value="Unassembled WGS sequence"/>
</dbReference>
<evidence type="ECO:0000256" key="2">
    <source>
        <dbReference type="ARBA" id="ARBA00035112"/>
    </source>
</evidence>
<dbReference type="EMBL" id="MCFA01000017">
    <property type="protein sequence ID" value="ORY16640.1"/>
    <property type="molecule type" value="Genomic_DNA"/>
</dbReference>
<dbReference type="OrthoDB" id="10599928at2759"/>
<organism evidence="4 5">
    <name type="scientific">Clohesyomyces aquaticus</name>
    <dbReference type="NCBI Taxonomy" id="1231657"/>
    <lineage>
        <taxon>Eukaryota</taxon>
        <taxon>Fungi</taxon>
        <taxon>Dikarya</taxon>
        <taxon>Ascomycota</taxon>
        <taxon>Pezizomycotina</taxon>
        <taxon>Dothideomycetes</taxon>
        <taxon>Pleosporomycetidae</taxon>
        <taxon>Pleosporales</taxon>
        <taxon>Lindgomycetaceae</taxon>
        <taxon>Clohesyomyces</taxon>
    </lineage>
</organism>
<dbReference type="InterPro" id="IPR021765">
    <property type="entry name" value="UstYa-like"/>
</dbReference>
<sequence length="173" mass="19500">MASKHDMRQSMDEQERPFLGEESDFQFQSNYLRHYETTLLRRLSLSTTRSLSFAYMITLHLGICSLAILLVSEKPKEFSFYVEGLNSPAASVIGYTTKIDRTNGTLMHSQYTGFPNAVNNRAWEELILPLAFNASKDEMIASGAPTADSVKLATGGYLASYGVYHELHCLRRM</sequence>
<evidence type="ECO:0000313" key="5">
    <source>
        <dbReference type="Proteomes" id="UP000193144"/>
    </source>
</evidence>
<gene>
    <name evidence="4" type="ORF">BCR34DRAFT_97370</name>
</gene>
<dbReference type="GO" id="GO:0043386">
    <property type="term" value="P:mycotoxin biosynthetic process"/>
    <property type="evidence" value="ECO:0007669"/>
    <property type="project" value="InterPro"/>
</dbReference>
<reference evidence="4 5" key="1">
    <citation type="submission" date="2016-07" db="EMBL/GenBank/DDBJ databases">
        <title>Pervasive Adenine N6-methylation of Active Genes in Fungi.</title>
        <authorList>
            <consortium name="DOE Joint Genome Institute"/>
            <person name="Mondo S.J."/>
            <person name="Dannebaum R.O."/>
            <person name="Kuo R.C."/>
            <person name="Labutti K."/>
            <person name="Haridas S."/>
            <person name="Kuo A."/>
            <person name="Salamov A."/>
            <person name="Ahrendt S.R."/>
            <person name="Lipzen A."/>
            <person name="Sullivan W."/>
            <person name="Andreopoulos W.B."/>
            <person name="Clum A."/>
            <person name="Lindquist E."/>
            <person name="Daum C."/>
            <person name="Ramamoorthy G.K."/>
            <person name="Gryganskyi A."/>
            <person name="Culley D."/>
            <person name="Magnuson J.K."/>
            <person name="James T.Y."/>
            <person name="O'Malley M.A."/>
            <person name="Stajich J.E."/>
            <person name="Spatafora J.W."/>
            <person name="Visel A."/>
            <person name="Grigoriev I.V."/>
        </authorList>
    </citation>
    <scope>NUCLEOTIDE SEQUENCE [LARGE SCALE GENOMIC DNA]</scope>
    <source>
        <strain evidence="4 5">CBS 115471</strain>
    </source>
</reference>
<comment type="similarity">
    <text evidence="2">Belongs to the ustYa family.</text>
</comment>
<dbReference type="AlphaFoldDB" id="A0A1Y2A2K9"/>
<dbReference type="PANTHER" id="PTHR33365">
    <property type="entry name" value="YALI0B05434P"/>
    <property type="match status" value="1"/>
</dbReference>
<protein>
    <submittedName>
        <fullName evidence="4">Uncharacterized protein</fullName>
    </submittedName>
</protein>
<dbReference type="Pfam" id="PF11807">
    <property type="entry name" value="UstYa"/>
    <property type="match status" value="1"/>
</dbReference>
<keyword evidence="3" id="KW-0812">Transmembrane</keyword>
<keyword evidence="3" id="KW-1133">Transmembrane helix</keyword>
<dbReference type="STRING" id="1231657.A0A1Y2A2K9"/>
<name>A0A1Y2A2K9_9PLEO</name>
<evidence type="ECO:0000313" key="4">
    <source>
        <dbReference type="EMBL" id="ORY16640.1"/>
    </source>
</evidence>
<comment type="caution">
    <text evidence="4">The sequence shown here is derived from an EMBL/GenBank/DDBJ whole genome shotgun (WGS) entry which is preliminary data.</text>
</comment>
<keyword evidence="3" id="KW-0472">Membrane</keyword>
<accession>A0A1Y2A2K9</accession>
<dbReference type="PANTHER" id="PTHR33365:SF4">
    <property type="entry name" value="CYCLOCHLOROTINE BIOSYNTHESIS PROTEIN O"/>
    <property type="match status" value="1"/>
</dbReference>